<dbReference type="GO" id="GO:0046983">
    <property type="term" value="F:protein dimerization activity"/>
    <property type="evidence" value="ECO:0007669"/>
    <property type="project" value="InterPro"/>
</dbReference>
<feature type="coiled-coil region" evidence="6">
    <location>
        <begin position="79"/>
        <end position="106"/>
    </location>
</feature>
<evidence type="ECO:0000256" key="1">
    <source>
        <dbReference type="ARBA" id="ARBA00004123"/>
    </source>
</evidence>
<feature type="domain" description="MADS-box" evidence="8">
    <location>
        <begin position="1"/>
        <end position="54"/>
    </location>
</feature>
<comment type="subcellular location">
    <subcellularLocation>
        <location evidence="1">Nucleus</location>
    </subcellularLocation>
</comment>
<keyword evidence="6" id="KW-0175">Coiled coil</keyword>
<keyword evidence="10" id="KW-1185">Reference proteome</keyword>
<evidence type="ECO:0000313" key="9">
    <source>
        <dbReference type="EMBL" id="KAI5385655.1"/>
    </source>
</evidence>
<keyword evidence="4" id="KW-0804">Transcription</keyword>
<dbReference type="InterPro" id="IPR036879">
    <property type="entry name" value="TF_MADSbox_sf"/>
</dbReference>
<dbReference type="AlphaFoldDB" id="A0A9D4ZX89"/>
<accession>A0A9D4ZX89</accession>
<evidence type="ECO:0000256" key="3">
    <source>
        <dbReference type="ARBA" id="ARBA00023125"/>
    </source>
</evidence>
<evidence type="ECO:0000256" key="6">
    <source>
        <dbReference type="SAM" id="Coils"/>
    </source>
</evidence>
<dbReference type="PANTHER" id="PTHR11945">
    <property type="entry name" value="MADS BOX PROTEIN"/>
    <property type="match status" value="1"/>
</dbReference>
<dbReference type="PANTHER" id="PTHR11945:SF725">
    <property type="entry name" value="AGAMOUS-LIKE 58-RELATED"/>
    <property type="match status" value="1"/>
</dbReference>
<comment type="caution">
    <text evidence="9">The sequence shown here is derived from an EMBL/GenBank/DDBJ whole genome shotgun (WGS) entry which is preliminary data.</text>
</comment>
<evidence type="ECO:0000259" key="8">
    <source>
        <dbReference type="PROSITE" id="PS50066"/>
    </source>
</evidence>
<evidence type="ECO:0000256" key="2">
    <source>
        <dbReference type="ARBA" id="ARBA00023015"/>
    </source>
</evidence>
<evidence type="ECO:0000256" key="5">
    <source>
        <dbReference type="ARBA" id="ARBA00023242"/>
    </source>
</evidence>
<dbReference type="SUPFAM" id="SSF55455">
    <property type="entry name" value="SRF-like"/>
    <property type="match status" value="1"/>
</dbReference>
<dbReference type="GO" id="GO:0000978">
    <property type="term" value="F:RNA polymerase II cis-regulatory region sequence-specific DNA binding"/>
    <property type="evidence" value="ECO:0007669"/>
    <property type="project" value="TreeGrafter"/>
</dbReference>
<evidence type="ECO:0000313" key="10">
    <source>
        <dbReference type="Proteomes" id="UP001058974"/>
    </source>
</evidence>
<feature type="region of interest" description="Disordered" evidence="7">
    <location>
        <begin position="150"/>
        <end position="202"/>
    </location>
</feature>
<protein>
    <recommendedName>
        <fullName evidence="8">MADS-box domain-containing protein</fullName>
    </recommendedName>
</protein>
<dbReference type="PRINTS" id="PR00404">
    <property type="entry name" value="MADSDOMAIN"/>
</dbReference>
<dbReference type="EMBL" id="JAMSHJ010000007">
    <property type="protein sequence ID" value="KAI5385655.1"/>
    <property type="molecule type" value="Genomic_DNA"/>
</dbReference>
<evidence type="ECO:0000256" key="7">
    <source>
        <dbReference type="SAM" id="MobiDB-lite"/>
    </source>
</evidence>
<keyword evidence="2" id="KW-0805">Transcription regulation</keyword>
<keyword evidence="5" id="KW-0539">Nucleus</keyword>
<dbReference type="Gene3D" id="3.40.1810.10">
    <property type="entry name" value="Transcription factor, MADS-box"/>
    <property type="match status" value="1"/>
</dbReference>
<dbReference type="GO" id="GO:0005634">
    <property type="term" value="C:nucleus"/>
    <property type="evidence" value="ECO:0007669"/>
    <property type="project" value="UniProtKB-SubCell"/>
</dbReference>
<dbReference type="Proteomes" id="UP001058974">
    <property type="component" value="Chromosome 7"/>
</dbReference>
<dbReference type="Pfam" id="PF00319">
    <property type="entry name" value="SRF-TF"/>
    <property type="match status" value="1"/>
</dbReference>
<organism evidence="9 10">
    <name type="scientific">Pisum sativum</name>
    <name type="common">Garden pea</name>
    <name type="synonym">Lathyrus oleraceus</name>
    <dbReference type="NCBI Taxonomy" id="3888"/>
    <lineage>
        <taxon>Eukaryota</taxon>
        <taxon>Viridiplantae</taxon>
        <taxon>Streptophyta</taxon>
        <taxon>Embryophyta</taxon>
        <taxon>Tracheophyta</taxon>
        <taxon>Spermatophyta</taxon>
        <taxon>Magnoliopsida</taxon>
        <taxon>eudicotyledons</taxon>
        <taxon>Gunneridae</taxon>
        <taxon>Pentapetalae</taxon>
        <taxon>rosids</taxon>
        <taxon>fabids</taxon>
        <taxon>Fabales</taxon>
        <taxon>Fabaceae</taxon>
        <taxon>Papilionoideae</taxon>
        <taxon>50 kb inversion clade</taxon>
        <taxon>NPAAA clade</taxon>
        <taxon>Hologalegina</taxon>
        <taxon>IRL clade</taxon>
        <taxon>Fabeae</taxon>
        <taxon>Lathyrus</taxon>
    </lineage>
</organism>
<dbReference type="GO" id="GO:0000981">
    <property type="term" value="F:DNA-binding transcription factor activity, RNA polymerase II-specific"/>
    <property type="evidence" value="ECO:0007669"/>
    <property type="project" value="TreeGrafter"/>
</dbReference>
<keyword evidence="3" id="KW-0238">DNA-binding</keyword>
<dbReference type="InterPro" id="IPR002100">
    <property type="entry name" value="TF_MADSbox"/>
</dbReference>
<evidence type="ECO:0000256" key="4">
    <source>
        <dbReference type="ARBA" id="ARBA00023163"/>
    </source>
</evidence>
<dbReference type="Gramene" id="Psat07G0231100-T1">
    <property type="protein sequence ID" value="KAI5385655.1"/>
    <property type="gene ID" value="KIW84_072311"/>
</dbReference>
<gene>
    <name evidence="9" type="ORF">KIW84_072311</name>
</gene>
<dbReference type="SMART" id="SM00432">
    <property type="entry name" value="MADS"/>
    <property type="match status" value="1"/>
</dbReference>
<feature type="compositionally biased region" description="Basic and acidic residues" evidence="7">
    <location>
        <begin position="174"/>
        <end position="185"/>
    </location>
</feature>
<reference evidence="9 10" key="1">
    <citation type="journal article" date="2022" name="Nat. Genet.">
        <title>Improved pea reference genome and pan-genome highlight genomic features and evolutionary characteristics.</title>
        <authorList>
            <person name="Yang T."/>
            <person name="Liu R."/>
            <person name="Luo Y."/>
            <person name="Hu S."/>
            <person name="Wang D."/>
            <person name="Wang C."/>
            <person name="Pandey M.K."/>
            <person name="Ge S."/>
            <person name="Xu Q."/>
            <person name="Li N."/>
            <person name="Li G."/>
            <person name="Huang Y."/>
            <person name="Saxena R.K."/>
            <person name="Ji Y."/>
            <person name="Li M."/>
            <person name="Yan X."/>
            <person name="He Y."/>
            <person name="Liu Y."/>
            <person name="Wang X."/>
            <person name="Xiang C."/>
            <person name="Varshney R.K."/>
            <person name="Ding H."/>
            <person name="Gao S."/>
            <person name="Zong X."/>
        </authorList>
    </citation>
    <scope>NUCLEOTIDE SEQUENCE [LARGE SCALE GENOMIC DNA]</scope>
    <source>
        <strain evidence="9 10">cv. Zhongwan 6</strain>
    </source>
</reference>
<dbReference type="PROSITE" id="PS50066">
    <property type="entry name" value="MADS_BOX_2"/>
    <property type="match status" value="1"/>
</dbReference>
<sequence>MRKIEDIDNLFVTFTKRKTGIYNKATELSTLCGAKVDILMISPTGNPFCYGEPSSKSLVRTSLKEETSSMEDLIKRQMVEKLNMKNDQLMDEIHVAKAQRETLTASNSSGWWEIKEKGRYDHKIDEHIKNITHQMINEVISQGGEIDSHDKWNGFGSDPTCRFGSNNNGSEIEAGERSNHYDPKNKGKSIMFGGASGSGTES</sequence>
<proteinExistence type="predicted"/>
<name>A0A9D4ZX89_PEA</name>